<dbReference type="Gene3D" id="3.90.79.10">
    <property type="entry name" value="Nucleoside Triphosphate Pyrophosphohydrolase"/>
    <property type="match status" value="1"/>
</dbReference>
<keyword evidence="6" id="KW-1185">Reference proteome</keyword>
<gene>
    <name evidence="5" type="ORF">ACFQGU_06245</name>
</gene>
<feature type="domain" description="Nudix hydrolase" evidence="4">
    <location>
        <begin position="6"/>
        <end position="136"/>
    </location>
</feature>
<comment type="caution">
    <text evidence="5">The sequence shown here is derived from an EMBL/GenBank/DDBJ whole genome shotgun (WGS) entry which is preliminary data.</text>
</comment>
<evidence type="ECO:0000259" key="4">
    <source>
        <dbReference type="PROSITE" id="PS51462"/>
    </source>
</evidence>
<sequence>MSHETPRIPCVGGIVVDAGKLLLVQRGQQPSLGLWSIPGGRLEDGESPEEGCAREVLEETGVRVAVGRLVGTVERDAPSGGIYVIADYLCAPRHDDGAQPEAVAGDDAADARWFDVAEVVALDTDGLMAPGVLTALRTWGLVP</sequence>
<dbReference type="Pfam" id="PF00293">
    <property type="entry name" value="NUDIX"/>
    <property type="match status" value="1"/>
</dbReference>
<proteinExistence type="inferred from homology"/>
<dbReference type="RefSeq" id="WP_386764795.1">
    <property type="nucleotide sequence ID" value="NZ_JBHSTI010000008.1"/>
</dbReference>
<protein>
    <submittedName>
        <fullName evidence="5">NUDIX domain-containing protein</fullName>
    </submittedName>
</protein>
<comment type="similarity">
    <text evidence="1 3">Belongs to the Nudix hydrolase family.</text>
</comment>
<dbReference type="PROSITE" id="PS00893">
    <property type="entry name" value="NUDIX_BOX"/>
    <property type="match status" value="1"/>
</dbReference>
<dbReference type="Proteomes" id="UP001596138">
    <property type="component" value="Unassembled WGS sequence"/>
</dbReference>
<dbReference type="SUPFAM" id="SSF55811">
    <property type="entry name" value="Nudix"/>
    <property type="match status" value="1"/>
</dbReference>
<reference evidence="6" key="1">
    <citation type="journal article" date="2019" name="Int. J. Syst. Evol. Microbiol.">
        <title>The Global Catalogue of Microorganisms (GCM) 10K type strain sequencing project: providing services to taxonomists for standard genome sequencing and annotation.</title>
        <authorList>
            <consortium name="The Broad Institute Genomics Platform"/>
            <consortium name="The Broad Institute Genome Sequencing Center for Infectious Disease"/>
            <person name="Wu L."/>
            <person name="Ma J."/>
        </authorList>
    </citation>
    <scope>NUCLEOTIDE SEQUENCE [LARGE SCALE GENOMIC DNA]</scope>
    <source>
        <strain evidence="6">CGMCC 4.7317</strain>
    </source>
</reference>
<dbReference type="EMBL" id="JBHSTI010000008">
    <property type="protein sequence ID" value="MFC6237470.1"/>
    <property type="molecule type" value="Genomic_DNA"/>
</dbReference>
<dbReference type="PROSITE" id="PS51462">
    <property type="entry name" value="NUDIX"/>
    <property type="match status" value="1"/>
</dbReference>
<dbReference type="PANTHER" id="PTHR43736:SF1">
    <property type="entry name" value="DIHYDRONEOPTERIN TRIPHOSPHATE DIPHOSPHATASE"/>
    <property type="match status" value="1"/>
</dbReference>
<name>A0ABW1SZN4_9ACTN</name>
<dbReference type="PANTHER" id="PTHR43736">
    <property type="entry name" value="ADP-RIBOSE PYROPHOSPHATASE"/>
    <property type="match status" value="1"/>
</dbReference>
<dbReference type="InterPro" id="IPR020084">
    <property type="entry name" value="NUDIX_hydrolase_CS"/>
</dbReference>
<evidence type="ECO:0000256" key="3">
    <source>
        <dbReference type="RuleBase" id="RU003476"/>
    </source>
</evidence>
<dbReference type="PRINTS" id="PR00502">
    <property type="entry name" value="NUDIXFAMILY"/>
</dbReference>
<dbReference type="InterPro" id="IPR020476">
    <property type="entry name" value="Nudix_hydrolase"/>
</dbReference>
<accession>A0ABW1SZN4</accession>
<keyword evidence="2 3" id="KW-0378">Hydrolase</keyword>
<organism evidence="5 6">
    <name type="scientific">Longivirga aurantiaca</name>
    <dbReference type="NCBI Taxonomy" id="1837743"/>
    <lineage>
        <taxon>Bacteria</taxon>
        <taxon>Bacillati</taxon>
        <taxon>Actinomycetota</taxon>
        <taxon>Actinomycetes</taxon>
        <taxon>Sporichthyales</taxon>
        <taxon>Sporichthyaceae</taxon>
        <taxon>Longivirga</taxon>
    </lineage>
</organism>
<dbReference type="InterPro" id="IPR000086">
    <property type="entry name" value="NUDIX_hydrolase_dom"/>
</dbReference>
<evidence type="ECO:0000256" key="2">
    <source>
        <dbReference type="ARBA" id="ARBA00022801"/>
    </source>
</evidence>
<evidence type="ECO:0000313" key="5">
    <source>
        <dbReference type="EMBL" id="MFC6237470.1"/>
    </source>
</evidence>
<evidence type="ECO:0000256" key="1">
    <source>
        <dbReference type="ARBA" id="ARBA00005582"/>
    </source>
</evidence>
<evidence type="ECO:0000313" key="6">
    <source>
        <dbReference type="Proteomes" id="UP001596138"/>
    </source>
</evidence>
<dbReference type="InterPro" id="IPR015797">
    <property type="entry name" value="NUDIX_hydrolase-like_dom_sf"/>
</dbReference>